<reference evidence="2" key="1">
    <citation type="submission" date="2016-08" db="EMBL/GenBank/DDBJ databases">
        <title>Complete genome sequence of the organohalide-respiring Epsilonproteobacterium Sulfurospirillum halorespirans.</title>
        <authorList>
            <person name="Goris T."/>
            <person name="Zimmermann J."/>
            <person name="Schenz B."/>
            <person name="Lemos M."/>
            <person name="Hackermueller J."/>
            <person name="Diekert G."/>
        </authorList>
    </citation>
    <scope>NUCLEOTIDE SEQUENCE [LARGE SCALE GENOMIC DNA]</scope>
    <source>
        <strain>DSM 13726</strain>
        <strain evidence="2">PCE-M2</strain>
    </source>
</reference>
<organism evidence="1 2">
    <name type="scientific">Sulfurospirillum halorespirans DSM 13726</name>
    <dbReference type="NCBI Taxonomy" id="1193502"/>
    <lineage>
        <taxon>Bacteria</taxon>
        <taxon>Pseudomonadati</taxon>
        <taxon>Campylobacterota</taxon>
        <taxon>Epsilonproteobacteria</taxon>
        <taxon>Campylobacterales</taxon>
        <taxon>Sulfurospirillaceae</taxon>
        <taxon>Sulfurospirillum</taxon>
    </lineage>
</organism>
<accession>A0A1D7TLQ3</accession>
<dbReference type="EMBL" id="CP017111">
    <property type="protein sequence ID" value="AOO65906.1"/>
    <property type="molecule type" value="Genomic_DNA"/>
</dbReference>
<dbReference type="STRING" id="1193502.SHALO_2144"/>
<dbReference type="KEGG" id="shal:SHALO_2144"/>
<dbReference type="Pfam" id="PF02597">
    <property type="entry name" value="ThiS"/>
    <property type="match status" value="1"/>
</dbReference>
<keyword evidence="2" id="KW-1185">Reference proteome</keyword>
<proteinExistence type="predicted"/>
<gene>
    <name evidence="1" type="ORF">SHALO_2144</name>
</gene>
<dbReference type="Gene3D" id="3.10.20.30">
    <property type="match status" value="1"/>
</dbReference>
<dbReference type="RefSeq" id="WP_025345484.1">
    <property type="nucleotide sequence ID" value="NZ_CP017111.1"/>
</dbReference>
<protein>
    <submittedName>
        <fullName evidence="1">Putative sulfur carrier protein</fullName>
    </submittedName>
</protein>
<dbReference type="InterPro" id="IPR012675">
    <property type="entry name" value="Beta-grasp_dom_sf"/>
</dbReference>
<dbReference type="Proteomes" id="UP000094609">
    <property type="component" value="Chromosome"/>
</dbReference>
<evidence type="ECO:0000313" key="2">
    <source>
        <dbReference type="Proteomes" id="UP000094609"/>
    </source>
</evidence>
<dbReference type="InterPro" id="IPR003749">
    <property type="entry name" value="ThiS/MoaD-like"/>
</dbReference>
<dbReference type="AlphaFoldDB" id="A0A1D7TLQ3"/>
<sequence length="75" mass="8300">MHVVVKLFAQYREGRFKAEQREYANGTTAQMIIEALELESVSPLGVLMVNGRHVDTSYCIQEGDEIALFPKVGGG</sequence>
<dbReference type="SUPFAM" id="SSF54285">
    <property type="entry name" value="MoaD/ThiS"/>
    <property type="match status" value="1"/>
</dbReference>
<name>A0A1D7TLQ3_9BACT</name>
<evidence type="ECO:0000313" key="1">
    <source>
        <dbReference type="EMBL" id="AOO65906.1"/>
    </source>
</evidence>
<dbReference type="PATRIC" id="fig|1193502.14.peg.2172"/>
<dbReference type="InterPro" id="IPR016155">
    <property type="entry name" value="Mopterin_synth/thiamin_S_b"/>
</dbReference>